<dbReference type="Proteomes" id="UP000229370">
    <property type="component" value="Unassembled WGS sequence"/>
</dbReference>
<organism evidence="2 3">
    <name type="scientific">Candidatus Roizmanbacteria bacterium CG_4_8_14_3_um_filter_36_10</name>
    <dbReference type="NCBI Taxonomy" id="1974834"/>
    <lineage>
        <taxon>Bacteria</taxon>
        <taxon>Candidatus Roizmaniibacteriota</taxon>
    </lineage>
</organism>
<reference evidence="3" key="1">
    <citation type="submission" date="2017-09" db="EMBL/GenBank/DDBJ databases">
        <title>Depth-based differentiation of microbial function through sediment-hosted aquifers and enrichment of novel symbionts in the deep terrestrial subsurface.</title>
        <authorList>
            <person name="Probst A.J."/>
            <person name="Ladd B."/>
            <person name="Jarett J.K."/>
            <person name="Geller-Mcgrath D.E."/>
            <person name="Sieber C.M.K."/>
            <person name="Emerson J.B."/>
            <person name="Anantharaman K."/>
            <person name="Thomas B.C."/>
            <person name="Malmstrom R."/>
            <person name="Stieglmeier M."/>
            <person name="Klingl A."/>
            <person name="Woyke T."/>
            <person name="Ryan C.M."/>
            <person name="Banfield J.F."/>
        </authorList>
    </citation>
    <scope>NUCLEOTIDE SEQUENCE [LARGE SCALE GENOMIC DNA]</scope>
</reference>
<dbReference type="SUPFAM" id="SSF53756">
    <property type="entry name" value="UDP-Glycosyltransferase/glycogen phosphorylase"/>
    <property type="match status" value="1"/>
</dbReference>
<dbReference type="InterPro" id="IPR001296">
    <property type="entry name" value="Glyco_trans_1"/>
</dbReference>
<sequence>NEKNKKNCSLTLIGDGQDYHRLLTHINNKNLNNTIKLVKWKNNVNKYFRKFDLFIFSSLYEGLPNVIIEAMSQGLPIISTDTPFGPSEILDNGKYGILVPMEDPEAMAGAMYKLLTNKKKYNYYAKQSLERAKYFSLGKMLKAYKKVILEALKIN</sequence>
<comment type="caution">
    <text evidence="2">The sequence shown here is derived from an EMBL/GenBank/DDBJ whole genome shotgun (WGS) entry which is preliminary data.</text>
</comment>
<dbReference type="AlphaFoldDB" id="A0A2M8GNV0"/>
<evidence type="ECO:0000313" key="3">
    <source>
        <dbReference type="Proteomes" id="UP000229370"/>
    </source>
</evidence>
<evidence type="ECO:0000313" key="2">
    <source>
        <dbReference type="EMBL" id="PJC82232.1"/>
    </source>
</evidence>
<proteinExistence type="predicted"/>
<feature type="non-terminal residue" evidence="2">
    <location>
        <position position="1"/>
    </location>
</feature>
<dbReference type="Pfam" id="PF00534">
    <property type="entry name" value="Glycos_transf_1"/>
    <property type="match status" value="1"/>
</dbReference>
<dbReference type="PANTHER" id="PTHR12526:SF630">
    <property type="entry name" value="GLYCOSYLTRANSFERASE"/>
    <property type="match status" value="1"/>
</dbReference>
<gene>
    <name evidence="2" type="ORF">CO007_00495</name>
</gene>
<feature type="domain" description="Glycosyl transferase family 1" evidence="1">
    <location>
        <begin position="3"/>
        <end position="128"/>
    </location>
</feature>
<name>A0A2M8GNV0_9BACT</name>
<evidence type="ECO:0000259" key="1">
    <source>
        <dbReference type="Pfam" id="PF00534"/>
    </source>
</evidence>
<accession>A0A2M8GNV0</accession>
<dbReference type="EMBL" id="PFQK01000014">
    <property type="protein sequence ID" value="PJC82232.1"/>
    <property type="molecule type" value="Genomic_DNA"/>
</dbReference>
<dbReference type="Gene3D" id="3.40.50.2000">
    <property type="entry name" value="Glycogen Phosphorylase B"/>
    <property type="match status" value="2"/>
</dbReference>
<protein>
    <recommendedName>
        <fullName evidence="1">Glycosyl transferase family 1 domain-containing protein</fullName>
    </recommendedName>
</protein>
<dbReference type="PANTHER" id="PTHR12526">
    <property type="entry name" value="GLYCOSYLTRANSFERASE"/>
    <property type="match status" value="1"/>
</dbReference>